<dbReference type="EMBL" id="NRSH01000088">
    <property type="protein sequence ID" value="MBK1727002.1"/>
    <property type="molecule type" value="Genomic_DNA"/>
</dbReference>
<dbReference type="RefSeq" id="WP_200259392.1">
    <property type="nucleotide sequence ID" value="NZ_NRSH01000088.1"/>
</dbReference>
<evidence type="ECO:0000313" key="3">
    <source>
        <dbReference type="EMBL" id="MBK1727002.1"/>
    </source>
</evidence>
<proteinExistence type="predicted"/>
<comment type="caution">
    <text evidence="3">The sequence shown here is derived from an EMBL/GenBank/DDBJ whole genome shotgun (WGS) entry which is preliminary data.</text>
</comment>
<evidence type="ECO:0000256" key="1">
    <source>
        <dbReference type="ARBA" id="ARBA00022723"/>
    </source>
</evidence>
<evidence type="ECO:0000313" key="4">
    <source>
        <dbReference type="Proteomes" id="UP000738126"/>
    </source>
</evidence>
<dbReference type="CDD" id="cd03416">
    <property type="entry name" value="CbiX_SirB_N"/>
    <property type="match status" value="1"/>
</dbReference>
<sequence>MTDCILLVGHGSRQHEGNDEIRRFAELLQNRHPEWSLETCFIEFADPLLGEGLDRAAARGRRVTVVPLILNAAGHVKLEIPEQLEAARERHPRHEFRYARHLGACEPILGLLERRLKEAMQALDVPDPRTTGVILLGRGSSDRVANAELSRLARWLYEGHGHELVDIAFTGVTYPRLEAVVQRHHRLGALQQIVLPYYLFTGRLIQRIEGQIERLRGQYPRTAFALGEYLGFEAEVFEALEARIEEAWAGTAMLECDGCPHRAAAAHAHGHHHHHHHG</sequence>
<gene>
    <name evidence="3" type="ORF">CKO13_08195</name>
</gene>
<evidence type="ECO:0000256" key="2">
    <source>
        <dbReference type="ARBA" id="ARBA00023239"/>
    </source>
</evidence>
<dbReference type="Proteomes" id="UP000738126">
    <property type="component" value="Unassembled WGS sequence"/>
</dbReference>
<organism evidence="3 4">
    <name type="scientific">Halorhodospira neutriphila</name>
    <dbReference type="NCBI Taxonomy" id="168379"/>
    <lineage>
        <taxon>Bacteria</taxon>
        <taxon>Pseudomonadati</taxon>
        <taxon>Pseudomonadota</taxon>
        <taxon>Gammaproteobacteria</taxon>
        <taxon>Chromatiales</taxon>
        <taxon>Ectothiorhodospiraceae</taxon>
        <taxon>Halorhodospira</taxon>
    </lineage>
</organism>
<dbReference type="PANTHER" id="PTHR33542">
    <property type="entry name" value="SIROHYDROCHLORIN FERROCHELATASE, CHLOROPLASTIC"/>
    <property type="match status" value="1"/>
</dbReference>
<reference evidence="3 4" key="1">
    <citation type="journal article" date="2020" name="Microorganisms">
        <title>Osmotic Adaptation and Compatible Solute Biosynthesis of Phototrophic Bacteria as Revealed from Genome Analyses.</title>
        <authorList>
            <person name="Imhoff J.F."/>
            <person name="Rahn T."/>
            <person name="Kunzel S."/>
            <person name="Keller A."/>
            <person name="Neulinger S.C."/>
        </authorList>
    </citation>
    <scope>NUCLEOTIDE SEQUENCE [LARGE SCALE GENOMIC DNA]</scope>
    <source>
        <strain evidence="3 4">DSM 15116</strain>
    </source>
</reference>
<dbReference type="Gene3D" id="3.40.50.1400">
    <property type="match status" value="2"/>
</dbReference>
<dbReference type="InterPro" id="IPR050963">
    <property type="entry name" value="Sirohydro_Cobaltochel/CbiX"/>
</dbReference>
<dbReference type="CDD" id="cd03414">
    <property type="entry name" value="CbiX_SirB_C"/>
    <property type="match status" value="1"/>
</dbReference>
<dbReference type="InterPro" id="IPR002762">
    <property type="entry name" value="CbiX-like"/>
</dbReference>
<dbReference type="SUPFAM" id="SSF53800">
    <property type="entry name" value="Chelatase"/>
    <property type="match status" value="1"/>
</dbReference>
<dbReference type="Pfam" id="PF01903">
    <property type="entry name" value="CbiX"/>
    <property type="match status" value="2"/>
</dbReference>
<dbReference type="PANTHER" id="PTHR33542:SF3">
    <property type="entry name" value="SIROHYDROCHLORIN FERROCHELATASE, CHLOROPLASTIC"/>
    <property type="match status" value="1"/>
</dbReference>
<protein>
    <submittedName>
        <fullName evidence="3">Cobalamin biosynthesis protein CbiX</fullName>
    </submittedName>
</protein>
<keyword evidence="1" id="KW-0479">Metal-binding</keyword>
<name>A0ABS1E763_9GAMM</name>
<keyword evidence="2" id="KW-0456">Lyase</keyword>
<accession>A0ABS1E763</accession>
<keyword evidence="4" id="KW-1185">Reference proteome</keyword>